<dbReference type="SMART" id="SM00510">
    <property type="entry name" value="TFS2M"/>
    <property type="match status" value="1"/>
</dbReference>
<evidence type="ECO:0000256" key="9">
    <source>
        <dbReference type="SAM" id="MobiDB-lite"/>
    </source>
</evidence>
<dbReference type="InterPro" id="IPR036575">
    <property type="entry name" value="TFIIS_cen_dom_sf"/>
</dbReference>
<evidence type="ECO:0000313" key="12">
    <source>
        <dbReference type="EMBL" id="SCV01395.1"/>
    </source>
</evidence>
<dbReference type="PROSITE" id="PS51321">
    <property type="entry name" value="TFIIS_CENTRAL"/>
    <property type="match status" value="1"/>
</dbReference>
<reference evidence="13" key="1">
    <citation type="submission" date="2016-03" db="EMBL/GenBank/DDBJ databases">
        <authorList>
            <person name="Devillers Hugo."/>
        </authorList>
    </citation>
    <scope>NUCLEOTIDE SEQUENCE [LARGE SCALE GENOMIC DNA]</scope>
</reference>
<dbReference type="Pfam" id="PF07500">
    <property type="entry name" value="TFIIS_M"/>
    <property type="match status" value="1"/>
</dbReference>
<dbReference type="InterPro" id="IPR019787">
    <property type="entry name" value="Znf_PHD-finger"/>
</dbReference>
<dbReference type="InterPro" id="IPR013083">
    <property type="entry name" value="Znf_RING/FYVE/PHD"/>
</dbReference>
<keyword evidence="4" id="KW-0479">Metal-binding</keyword>
<dbReference type="SUPFAM" id="SSF46942">
    <property type="entry name" value="Elongation factor TFIIS domain 2"/>
    <property type="match status" value="1"/>
</dbReference>
<dbReference type="Gene3D" id="1.10.472.30">
    <property type="entry name" value="Transcription elongation factor S-II, central domain"/>
    <property type="match status" value="1"/>
</dbReference>
<dbReference type="OrthoDB" id="79252at2759"/>
<evidence type="ECO:0000259" key="11">
    <source>
        <dbReference type="PROSITE" id="PS51321"/>
    </source>
</evidence>
<name>A0A1G4KAZ2_9SACH</name>
<proteinExistence type="inferred from homology"/>
<dbReference type="SMART" id="SM00249">
    <property type="entry name" value="PHD"/>
    <property type="match status" value="1"/>
</dbReference>
<dbReference type="PANTHER" id="PTHR11477:SF0">
    <property type="entry name" value="IP08861P-RELATED"/>
    <property type="match status" value="1"/>
</dbReference>
<protein>
    <recommendedName>
        <fullName evidence="3">Transcription factor BYE1</fullName>
    </recommendedName>
</protein>
<dbReference type="InterPro" id="IPR011011">
    <property type="entry name" value="Znf_FYVE_PHD"/>
</dbReference>
<dbReference type="EMBL" id="LT598484">
    <property type="protein sequence ID" value="SCV01395.1"/>
    <property type="molecule type" value="Genomic_DNA"/>
</dbReference>
<feature type="compositionally biased region" description="Polar residues" evidence="9">
    <location>
        <begin position="353"/>
        <end position="389"/>
    </location>
</feature>
<dbReference type="PROSITE" id="PS01359">
    <property type="entry name" value="ZF_PHD_1"/>
    <property type="match status" value="1"/>
</dbReference>
<dbReference type="InterPro" id="IPR012921">
    <property type="entry name" value="SPOC_C"/>
</dbReference>
<organism evidence="12 13">
    <name type="scientific">Lachancea meyersii CBS 8951</name>
    <dbReference type="NCBI Taxonomy" id="1266667"/>
    <lineage>
        <taxon>Eukaryota</taxon>
        <taxon>Fungi</taxon>
        <taxon>Dikarya</taxon>
        <taxon>Ascomycota</taxon>
        <taxon>Saccharomycotina</taxon>
        <taxon>Saccharomycetes</taxon>
        <taxon>Saccharomycetales</taxon>
        <taxon>Saccharomycetaceae</taxon>
        <taxon>Lachancea</taxon>
    </lineage>
</organism>
<dbReference type="CDD" id="cd21542">
    <property type="entry name" value="SPOC_Bye1p-like"/>
    <property type="match status" value="1"/>
</dbReference>
<dbReference type="Proteomes" id="UP000191144">
    <property type="component" value="Chromosome G"/>
</dbReference>
<evidence type="ECO:0000256" key="5">
    <source>
        <dbReference type="ARBA" id="ARBA00022771"/>
    </source>
</evidence>
<keyword evidence="6" id="KW-0862">Zinc</keyword>
<feature type="region of interest" description="Disordered" evidence="9">
    <location>
        <begin position="349"/>
        <end position="392"/>
    </location>
</feature>
<evidence type="ECO:0000256" key="6">
    <source>
        <dbReference type="ARBA" id="ARBA00022833"/>
    </source>
</evidence>
<dbReference type="PANTHER" id="PTHR11477">
    <property type="entry name" value="TRANSCRIPTION FACTOR S-II ZINC FINGER DOMAIN-CONTAINING PROTEIN"/>
    <property type="match status" value="1"/>
</dbReference>
<feature type="region of interest" description="Disordered" evidence="9">
    <location>
        <begin position="130"/>
        <end position="178"/>
    </location>
</feature>
<evidence type="ECO:0000313" key="13">
    <source>
        <dbReference type="Proteomes" id="UP000191144"/>
    </source>
</evidence>
<keyword evidence="5 8" id="KW-0863">Zinc-finger</keyword>
<evidence type="ECO:0000256" key="8">
    <source>
        <dbReference type="PROSITE-ProRule" id="PRU00146"/>
    </source>
</evidence>
<gene>
    <name evidence="12" type="ORF">LAME_0G15940G</name>
</gene>
<dbReference type="InterPro" id="IPR019786">
    <property type="entry name" value="Zinc_finger_PHD-type_CS"/>
</dbReference>
<dbReference type="GO" id="GO:0000977">
    <property type="term" value="F:RNA polymerase II transcription regulatory region sequence-specific DNA binding"/>
    <property type="evidence" value="ECO:0007669"/>
    <property type="project" value="TreeGrafter"/>
</dbReference>
<feature type="domain" description="TFIIS central" evidence="11">
    <location>
        <begin position="180"/>
        <end position="314"/>
    </location>
</feature>
<dbReference type="GO" id="GO:0005634">
    <property type="term" value="C:nucleus"/>
    <property type="evidence" value="ECO:0007669"/>
    <property type="project" value="TreeGrafter"/>
</dbReference>
<feature type="region of interest" description="Disordered" evidence="9">
    <location>
        <begin position="1"/>
        <end position="21"/>
    </location>
</feature>
<dbReference type="Pfam" id="PF07744">
    <property type="entry name" value="SPOC"/>
    <property type="match status" value="1"/>
</dbReference>
<evidence type="ECO:0000256" key="2">
    <source>
        <dbReference type="ARBA" id="ARBA00011050"/>
    </source>
</evidence>
<dbReference type="InterPro" id="IPR001965">
    <property type="entry name" value="Znf_PHD"/>
</dbReference>
<keyword evidence="7" id="KW-0539">Nucleus</keyword>
<accession>A0A1G4KAZ2</accession>
<dbReference type="Gene3D" id="3.30.40.10">
    <property type="entry name" value="Zinc/RING finger domain, C3HC4 (zinc finger)"/>
    <property type="match status" value="1"/>
</dbReference>
<dbReference type="InterPro" id="IPR003618">
    <property type="entry name" value="TFIIS_cen_dom"/>
</dbReference>
<evidence type="ECO:0000256" key="3">
    <source>
        <dbReference type="ARBA" id="ARBA00021616"/>
    </source>
</evidence>
<dbReference type="AlphaFoldDB" id="A0A1G4KAZ2"/>
<evidence type="ECO:0000256" key="4">
    <source>
        <dbReference type="ARBA" id="ARBA00022723"/>
    </source>
</evidence>
<comment type="function">
    <text evidence="1">Negative regulator of transcription elongation.</text>
</comment>
<dbReference type="PROSITE" id="PS50016">
    <property type="entry name" value="ZF_PHD_2"/>
    <property type="match status" value="1"/>
</dbReference>
<dbReference type="GO" id="GO:0006351">
    <property type="term" value="P:DNA-templated transcription"/>
    <property type="evidence" value="ECO:0007669"/>
    <property type="project" value="InterPro"/>
</dbReference>
<dbReference type="SUPFAM" id="SSF57903">
    <property type="entry name" value="FYVE/PHD zinc finger"/>
    <property type="match status" value="1"/>
</dbReference>
<keyword evidence="13" id="KW-1185">Reference proteome</keyword>
<comment type="similarity">
    <text evidence="2">Belongs to the BYE1 family.</text>
</comment>
<sequence>MDETVRRSSRSNKGTNQYLERQRQAELEYINARKVHQEDAKDSGEGDEVVKCLVCGTTDENYDEDNDPHGDMIQCDTCNTWQHIKCMTGKENAEEIERYDCSLCSPSLYPNLTYAIDPASYKAKKAKKVHSVGEDEDDYANDGLESLPVENDEEEIKRPTKRRRSGISKVVDNKSQDSKLRESASRMFKDLFVRYIIPDTIAARTFQLPPDDTVESRADLLSSELEQELHAASYSNEVGKLNDMYKEKVRVLFSNLKDQKNIDMKTLVVNKVLPFSKLVRMSVNELINPDLQHFREKVDHEALDQLIVEQPHKPMYHKTHKGEELIEDPNAYEPEDMIFNRDLLAAKLKQDAENSNSAQHSDATNGENGEDSNGGTLNSGEHSPSTKSPSVGELWSCSVEYKDIQTKFSGEIKFLASSQQISNTVRRDAIGDGAFVVEGRLKDEDAEGYIEQMCKTRTFLAYLLKPHANSHDSQQFEALYEFLASRQRYGALKAKRQYVRHVYVIPYSQDQHLGVFKHMQLPEDEKDLIAGNCLVVVAIVRPDMLDVT</sequence>
<dbReference type="Pfam" id="PF00628">
    <property type="entry name" value="PHD"/>
    <property type="match status" value="1"/>
</dbReference>
<dbReference type="GO" id="GO:0008270">
    <property type="term" value="F:zinc ion binding"/>
    <property type="evidence" value="ECO:0007669"/>
    <property type="project" value="UniProtKB-KW"/>
</dbReference>
<evidence type="ECO:0000259" key="10">
    <source>
        <dbReference type="PROSITE" id="PS50016"/>
    </source>
</evidence>
<feature type="domain" description="PHD-type" evidence="10">
    <location>
        <begin position="49"/>
        <end position="107"/>
    </location>
</feature>
<evidence type="ECO:0000256" key="1">
    <source>
        <dbReference type="ARBA" id="ARBA00002311"/>
    </source>
</evidence>
<evidence type="ECO:0000256" key="7">
    <source>
        <dbReference type="ARBA" id="ARBA00023242"/>
    </source>
</evidence>